<dbReference type="AlphaFoldDB" id="A0A9W4VXT7"/>
<dbReference type="PANTHER" id="PTHR24256">
    <property type="entry name" value="TRYPTASE-RELATED"/>
    <property type="match status" value="1"/>
</dbReference>
<dbReference type="Pfam" id="PF00089">
    <property type="entry name" value="Trypsin"/>
    <property type="match status" value="1"/>
</dbReference>
<dbReference type="Gene3D" id="2.60.40.10">
    <property type="entry name" value="Immunoglobulins"/>
    <property type="match status" value="2"/>
</dbReference>
<dbReference type="CDD" id="cd00146">
    <property type="entry name" value="PKD"/>
    <property type="match status" value="2"/>
</dbReference>
<dbReference type="SMART" id="SM00089">
    <property type="entry name" value="PKD"/>
    <property type="match status" value="2"/>
</dbReference>
<keyword evidence="3 9" id="KW-0732">Signal</keyword>
<dbReference type="InterPro" id="IPR043504">
    <property type="entry name" value="Peptidase_S1_PA_chymotrypsin"/>
</dbReference>
<dbReference type="SMART" id="SM00495">
    <property type="entry name" value="ChtBD3"/>
    <property type="match status" value="2"/>
</dbReference>
<dbReference type="SMART" id="SM00020">
    <property type="entry name" value="Tryp_SPc"/>
    <property type="match status" value="1"/>
</dbReference>
<evidence type="ECO:0000256" key="7">
    <source>
        <dbReference type="RuleBase" id="RU363034"/>
    </source>
</evidence>
<dbReference type="InterPro" id="IPR000601">
    <property type="entry name" value="PKD_dom"/>
</dbReference>
<dbReference type="Gene3D" id="2.40.10.10">
    <property type="entry name" value="Trypsin-like serine proteases"/>
    <property type="match status" value="1"/>
</dbReference>
<proteinExistence type="predicted"/>
<keyword evidence="6" id="KW-0325">Glycoprotein</keyword>
<feature type="region of interest" description="Disordered" evidence="8">
    <location>
        <begin position="292"/>
        <end position="317"/>
    </location>
</feature>
<evidence type="ECO:0000256" key="5">
    <source>
        <dbReference type="ARBA" id="ARBA00023157"/>
    </source>
</evidence>
<feature type="domain" description="Peptidase S1" evidence="11">
    <location>
        <begin position="36"/>
        <end position="264"/>
    </location>
</feature>
<dbReference type="SUPFAM" id="SSF49299">
    <property type="entry name" value="PKD domain"/>
    <property type="match status" value="2"/>
</dbReference>
<evidence type="ECO:0000259" key="11">
    <source>
        <dbReference type="PROSITE" id="PS50240"/>
    </source>
</evidence>
<dbReference type="Proteomes" id="UP001152467">
    <property type="component" value="Unassembled WGS sequence"/>
</dbReference>
<dbReference type="Pfam" id="PF18911">
    <property type="entry name" value="PKD_4"/>
    <property type="match status" value="2"/>
</dbReference>
<comment type="caution">
    <text evidence="12">The sequence shown here is derived from an EMBL/GenBank/DDBJ whole genome shotgun (WGS) entry which is preliminary data.</text>
</comment>
<dbReference type="InterPro" id="IPR051487">
    <property type="entry name" value="Ser/Thr_Proteases_Immune/Dev"/>
</dbReference>
<dbReference type="InterPro" id="IPR035986">
    <property type="entry name" value="PKD_dom_sf"/>
</dbReference>
<keyword evidence="7" id="KW-0720">Serine protease</keyword>
<dbReference type="PROSITE" id="PS50093">
    <property type="entry name" value="PKD"/>
    <property type="match status" value="2"/>
</dbReference>
<dbReference type="InterPro" id="IPR022409">
    <property type="entry name" value="PKD/Chitinase_dom"/>
</dbReference>
<dbReference type="CDD" id="cd00190">
    <property type="entry name" value="Tryp_SPc"/>
    <property type="match status" value="1"/>
</dbReference>
<dbReference type="Gene3D" id="2.10.10.20">
    <property type="entry name" value="Carbohydrate-binding module superfamily 5/12"/>
    <property type="match status" value="2"/>
</dbReference>
<dbReference type="CDD" id="cd12215">
    <property type="entry name" value="ChiC_BD"/>
    <property type="match status" value="2"/>
</dbReference>
<evidence type="ECO:0000256" key="1">
    <source>
        <dbReference type="ARBA" id="ARBA00004613"/>
    </source>
</evidence>
<evidence type="ECO:0000313" key="12">
    <source>
        <dbReference type="EMBL" id="CAH9062453.1"/>
    </source>
</evidence>
<dbReference type="FunFam" id="2.40.10.10:FF:000054">
    <property type="entry name" value="Complement C1r subcomponent"/>
    <property type="match status" value="1"/>
</dbReference>
<evidence type="ECO:0000256" key="2">
    <source>
        <dbReference type="ARBA" id="ARBA00022525"/>
    </source>
</evidence>
<dbReference type="GO" id="GO:0006508">
    <property type="term" value="P:proteolysis"/>
    <property type="evidence" value="ECO:0007669"/>
    <property type="project" value="UniProtKB-KW"/>
</dbReference>
<dbReference type="GO" id="GO:0005975">
    <property type="term" value="P:carbohydrate metabolic process"/>
    <property type="evidence" value="ECO:0007669"/>
    <property type="project" value="InterPro"/>
</dbReference>
<reference evidence="12 15" key="1">
    <citation type="submission" date="2022-07" db="EMBL/GenBank/DDBJ databases">
        <authorList>
            <person name="Criscuolo A."/>
        </authorList>
    </citation>
    <scope>NUCLEOTIDE SEQUENCE</scope>
    <source>
        <strain evidence="15">CIP 111951</strain>
        <strain evidence="12">CIP111854</strain>
        <strain evidence="13">CIP111951</strain>
    </source>
</reference>
<dbReference type="SUPFAM" id="SSF51055">
    <property type="entry name" value="Carbohydrate binding domain"/>
    <property type="match status" value="2"/>
</dbReference>
<dbReference type="GO" id="GO:0004553">
    <property type="term" value="F:hydrolase activity, hydrolyzing O-glycosyl compounds"/>
    <property type="evidence" value="ECO:0007669"/>
    <property type="project" value="InterPro"/>
</dbReference>
<keyword evidence="2" id="KW-0964">Secreted</keyword>
<evidence type="ECO:0008006" key="16">
    <source>
        <dbReference type="Google" id="ProtNLM"/>
    </source>
</evidence>
<sequence>MNNIKMTTITLAVLGTLSSPLLMAKPSSTPDMDINIVGGSETQPNSRSYQVALLMNGRQGCGGTLISQDWVLTAAHCVDSASTSSLTVRVGAHSISRNDGQTLRVSQIISHEQWRGANSIRSGYDIAVLRLASPANSQHTPAKLPTADIEQQHASIGNYVTVSGWGLTSNRGRASDVLREVDLPVISNASCSSQLNFNIPSSVICGGGQGGRSACNGDSGGPYAVRVGADYYSIGTVSWGIACQGASAFTRTTSYLDWIKAKTGIGNTDPIDSAPIADFDYSANQLSVSFTDRSRDDKGVQSHSWRFGDSQGGTSSQANPTYQFSAAGTYNVQLTVTDTKGQTNTTSKQVNVTDGTDPGNCSGVETWNANKAYALNDVVSFNGYEYKAIWWSQGAQPDIYPNVWQKGARCGDASTPVADFTAAINGLTVSFDNSSTGNITAVQWNFGDGNLSNAFSPGHTYAQAGNYQVMLSITDSNNQTTSVTKSVTVTDTGSGDCNGIGVWSAQTVYQKGDVAQIAGVVYRANWWVQGENPTNSGPWGPWARVGTCQ</sequence>
<dbReference type="InterPro" id="IPR018114">
    <property type="entry name" value="TRYPSIN_HIS"/>
</dbReference>
<dbReference type="InterPro" id="IPR001254">
    <property type="entry name" value="Trypsin_dom"/>
</dbReference>
<dbReference type="GO" id="GO:0030246">
    <property type="term" value="F:carbohydrate binding"/>
    <property type="evidence" value="ECO:0007669"/>
    <property type="project" value="InterPro"/>
</dbReference>
<keyword evidence="4 7" id="KW-0378">Hydrolase</keyword>
<feature type="domain" description="PKD" evidence="10">
    <location>
        <begin position="271"/>
        <end position="353"/>
    </location>
</feature>
<evidence type="ECO:0000256" key="9">
    <source>
        <dbReference type="SAM" id="SignalP"/>
    </source>
</evidence>
<keyword evidence="5" id="KW-1015">Disulfide bond</keyword>
<dbReference type="EMBL" id="CAMAPC010000013">
    <property type="protein sequence ID" value="CAH9062453.1"/>
    <property type="molecule type" value="Genomic_DNA"/>
</dbReference>
<dbReference type="InterPro" id="IPR009003">
    <property type="entry name" value="Peptidase_S1_PA"/>
</dbReference>
<dbReference type="InterPro" id="IPR003610">
    <property type="entry name" value="CBM5/12"/>
</dbReference>
<feature type="chain" id="PRO_5040977166" description="Serine protease" evidence="9">
    <location>
        <begin position="25"/>
        <end position="549"/>
    </location>
</feature>
<evidence type="ECO:0000313" key="13">
    <source>
        <dbReference type="EMBL" id="CAH9066845.1"/>
    </source>
</evidence>
<evidence type="ECO:0000259" key="10">
    <source>
        <dbReference type="PROSITE" id="PS50093"/>
    </source>
</evidence>
<dbReference type="RefSeq" id="WP_261594957.1">
    <property type="nucleotide sequence ID" value="NZ_CAMAPC010000013.1"/>
</dbReference>
<gene>
    <name evidence="12" type="ORF">PSECIP111854_03015</name>
    <name evidence="13" type="ORF">PSECIP111951_03656</name>
</gene>
<feature type="domain" description="PKD" evidence="10">
    <location>
        <begin position="412"/>
        <end position="496"/>
    </location>
</feature>
<keyword evidence="14" id="KW-1185">Reference proteome</keyword>
<dbReference type="SUPFAM" id="SSF50494">
    <property type="entry name" value="Trypsin-like serine proteases"/>
    <property type="match status" value="1"/>
</dbReference>
<dbReference type="PRINTS" id="PR00722">
    <property type="entry name" value="CHYMOTRYPSIN"/>
</dbReference>
<evidence type="ECO:0000313" key="14">
    <source>
        <dbReference type="Proteomes" id="UP001152467"/>
    </source>
</evidence>
<organism evidence="12 14">
    <name type="scientific">Pseudoalteromonas holothuriae</name>
    <dbReference type="NCBI Taxonomy" id="2963714"/>
    <lineage>
        <taxon>Bacteria</taxon>
        <taxon>Pseudomonadati</taxon>
        <taxon>Pseudomonadota</taxon>
        <taxon>Gammaproteobacteria</taxon>
        <taxon>Alteromonadales</taxon>
        <taxon>Pseudoalteromonadaceae</taxon>
        <taxon>Pseudoalteromonas</taxon>
    </lineage>
</organism>
<accession>A0A9W4VXT7</accession>
<dbReference type="GO" id="GO:0005576">
    <property type="term" value="C:extracellular region"/>
    <property type="evidence" value="ECO:0007669"/>
    <property type="project" value="UniProtKB-SubCell"/>
</dbReference>
<dbReference type="GO" id="GO:0004252">
    <property type="term" value="F:serine-type endopeptidase activity"/>
    <property type="evidence" value="ECO:0007669"/>
    <property type="project" value="InterPro"/>
</dbReference>
<dbReference type="PROSITE" id="PS50240">
    <property type="entry name" value="TRYPSIN_DOM"/>
    <property type="match status" value="1"/>
</dbReference>
<dbReference type="InterPro" id="IPR036573">
    <property type="entry name" value="CBM_sf_5/12"/>
</dbReference>
<feature type="signal peptide" evidence="9">
    <location>
        <begin position="1"/>
        <end position="24"/>
    </location>
</feature>
<evidence type="ECO:0000256" key="3">
    <source>
        <dbReference type="ARBA" id="ARBA00022729"/>
    </source>
</evidence>
<evidence type="ECO:0000256" key="6">
    <source>
        <dbReference type="ARBA" id="ARBA00023180"/>
    </source>
</evidence>
<evidence type="ECO:0000256" key="4">
    <source>
        <dbReference type="ARBA" id="ARBA00022801"/>
    </source>
</evidence>
<evidence type="ECO:0000256" key="8">
    <source>
        <dbReference type="SAM" id="MobiDB-lite"/>
    </source>
</evidence>
<dbReference type="InterPro" id="IPR013783">
    <property type="entry name" value="Ig-like_fold"/>
</dbReference>
<dbReference type="PROSITE" id="PS00134">
    <property type="entry name" value="TRYPSIN_HIS"/>
    <property type="match status" value="1"/>
</dbReference>
<protein>
    <recommendedName>
        <fullName evidence="16">Serine protease</fullName>
    </recommendedName>
</protein>
<dbReference type="Pfam" id="PF02839">
    <property type="entry name" value="CBM_5_12"/>
    <property type="match status" value="2"/>
</dbReference>
<name>A0A9W4VXT7_9GAMM</name>
<comment type="subcellular location">
    <subcellularLocation>
        <location evidence="1">Secreted</location>
    </subcellularLocation>
</comment>
<dbReference type="EMBL" id="CAMAPD010000023">
    <property type="protein sequence ID" value="CAH9066845.1"/>
    <property type="molecule type" value="Genomic_DNA"/>
</dbReference>
<evidence type="ECO:0000313" key="15">
    <source>
        <dbReference type="Proteomes" id="UP001152485"/>
    </source>
</evidence>
<keyword evidence="7" id="KW-0645">Protease</keyword>
<dbReference type="InterPro" id="IPR001314">
    <property type="entry name" value="Peptidase_S1A"/>
</dbReference>
<dbReference type="PROSITE" id="PS00135">
    <property type="entry name" value="TRYPSIN_SER"/>
    <property type="match status" value="1"/>
</dbReference>
<dbReference type="FunFam" id="2.40.10.10:FF:000068">
    <property type="entry name" value="transmembrane protease serine 2"/>
    <property type="match status" value="1"/>
</dbReference>
<dbReference type="Proteomes" id="UP001152485">
    <property type="component" value="Unassembled WGS sequence"/>
</dbReference>
<dbReference type="InterPro" id="IPR033116">
    <property type="entry name" value="TRYPSIN_SER"/>
</dbReference>